<dbReference type="OrthoDB" id="849206at2759"/>
<proteinExistence type="predicted"/>
<protein>
    <recommendedName>
        <fullName evidence="2">BURP domain-containing protein</fullName>
    </recommendedName>
</protein>
<keyword evidence="4" id="KW-1185">Reference proteome</keyword>
<dbReference type="PANTHER" id="PTHR31236">
    <property type="entry name" value="BURP DOMAIN PROTEIN USPL1-LIKE"/>
    <property type="match status" value="1"/>
</dbReference>
<gene>
    <name evidence="3" type="ORF">MANES_04G116100v8</name>
</gene>
<name>A0A2C9W330_MANES</name>
<dbReference type="Proteomes" id="UP000091857">
    <property type="component" value="Chromosome 4"/>
</dbReference>
<dbReference type="PROSITE" id="PS51277">
    <property type="entry name" value="BURP"/>
    <property type="match status" value="1"/>
</dbReference>
<reference evidence="4" key="1">
    <citation type="journal article" date="2016" name="Nat. Biotechnol.">
        <title>Sequencing wild and cultivated cassava and related species reveals extensive interspecific hybridization and genetic diversity.</title>
        <authorList>
            <person name="Bredeson J.V."/>
            <person name="Lyons J.B."/>
            <person name="Prochnik S.E."/>
            <person name="Wu G.A."/>
            <person name="Ha C.M."/>
            <person name="Edsinger-Gonzales E."/>
            <person name="Grimwood J."/>
            <person name="Schmutz J."/>
            <person name="Rabbi I.Y."/>
            <person name="Egesi C."/>
            <person name="Nauluvula P."/>
            <person name="Lebot V."/>
            <person name="Ndunguru J."/>
            <person name="Mkamilo G."/>
            <person name="Bart R.S."/>
            <person name="Setter T.L."/>
            <person name="Gleadow R.M."/>
            <person name="Kulakow P."/>
            <person name="Ferguson M.E."/>
            <person name="Rounsley S."/>
            <person name="Rokhsar D.S."/>
        </authorList>
    </citation>
    <scope>NUCLEOTIDE SEQUENCE [LARGE SCALE GENOMIC DNA]</scope>
    <source>
        <strain evidence="4">cv. AM560-2</strain>
    </source>
</reference>
<evidence type="ECO:0000259" key="2">
    <source>
        <dbReference type="PROSITE" id="PS51277"/>
    </source>
</evidence>
<dbReference type="InterPro" id="IPR044816">
    <property type="entry name" value="BURP"/>
</dbReference>
<feature type="chain" id="PRO_5013288221" description="BURP domain-containing protein" evidence="1">
    <location>
        <begin position="27"/>
        <end position="310"/>
    </location>
</feature>
<organism evidence="3 4">
    <name type="scientific">Manihot esculenta</name>
    <name type="common">Cassava</name>
    <name type="synonym">Jatropha manihot</name>
    <dbReference type="NCBI Taxonomy" id="3983"/>
    <lineage>
        <taxon>Eukaryota</taxon>
        <taxon>Viridiplantae</taxon>
        <taxon>Streptophyta</taxon>
        <taxon>Embryophyta</taxon>
        <taxon>Tracheophyta</taxon>
        <taxon>Spermatophyta</taxon>
        <taxon>Magnoliopsida</taxon>
        <taxon>eudicotyledons</taxon>
        <taxon>Gunneridae</taxon>
        <taxon>Pentapetalae</taxon>
        <taxon>rosids</taxon>
        <taxon>fabids</taxon>
        <taxon>Malpighiales</taxon>
        <taxon>Euphorbiaceae</taxon>
        <taxon>Crotonoideae</taxon>
        <taxon>Manihoteae</taxon>
        <taxon>Manihot</taxon>
    </lineage>
</organism>
<evidence type="ECO:0000313" key="4">
    <source>
        <dbReference type="Proteomes" id="UP000091857"/>
    </source>
</evidence>
<dbReference type="SMART" id="SM01045">
    <property type="entry name" value="BURP"/>
    <property type="match status" value="1"/>
</dbReference>
<feature type="signal peptide" evidence="1">
    <location>
        <begin position="1"/>
        <end position="26"/>
    </location>
</feature>
<accession>A0A2C9W330</accession>
<sequence>MVLLRFASCFLLFNVLLFMCGHHASAARDVTKQAHFHNKNLKDDEVATKHPLKGLYYRILDELFKSPTSGPAGPGGSNTLNEFEDFVFDYVEPSYIGLFIPDQVYSGKIMPIYFPIQDPSTTVLPFIPQQKQMGYSISHSPSRLPNIFKNMPPKILKHPPAYDICDIDPDETKICAKDIESTLDFIGRAFDSNEEFKIVGTKQSMSTAVLQEYVVSEDPQEIRGSRKVICHPKHGSYYCHYDVKGANKVLKVLLDGENGDKVEAIAVCHLHTPVTVENAGHPLYRMLGLKAGISPVCHFLAVGNFVLVQT</sequence>
<keyword evidence="1" id="KW-0732">Signal</keyword>
<dbReference type="AlphaFoldDB" id="A0A2C9W330"/>
<feature type="domain" description="BURP" evidence="2">
    <location>
        <begin position="98"/>
        <end position="310"/>
    </location>
</feature>
<dbReference type="PANTHER" id="PTHR31236:SF69">
    <property type="entry name" value="BURP DOMAIN-CONTAINING PROTEIN"/>
    <property type="match status" value="1"/>
</dbReference>
<evidence type="ECO:0000256" key="1">
    <source>
        <dbReference type="SAM" id="SignalP"/>
    </source>
</evidence>
<dbReference type="STRING" id="3983.A0A2C9W330"/>
<comment type="caution">
    <text evidence="3">The sequence shown here is derived from an EMBL/GenBank/DDBJ whole genome shotgun (WGS) entry which is preliminary data.</text>
</comment>
<dbReference type="Pfam" id="PF03181">
    <property type="entry name" value="BURP"/>
    <property type="match status" value="1"/>
</dbReference>
<dbReference type="InterPro" id="IPR004873">
    <property type="entry name" value="BURP_dom"/>
</dbReference>
<evidence type="ECO:0000313" key="3">
    <source>
        <dbReference type="EMBL" id="OAY52849.1"/>
    </source>
</evidence>
<dbReference type="Gramene" id="Manes.04G116100.1.v8.1">
    <property type="protein sequence ID" value="Manes.04G116100.1.v8.1.CDS"/>
    <property type="gene ID" value="Manes.04G116100.v8.1"/>
</dbReference>
<dbReference type="EMBL" id="CM004390">
    <property type="protein sequence ID" value="OAY52849.1"/>
    <property type="molecule type" value="Genomic_DNA"/>
</dbReference>